<dbReference type="PANTHER" id="PTHR14000:SF1">
    <property type="entry name" value="HISTONE H2A DEUBIQUITINASE (DUF3755)"/>
    <property type="match status" value="1"/>
</dbReference>
<comment type="caution">
    <text evidence="1">The sequence shown here is derived from an EMBL/GenBank/DDBJ whole genome shotgun (WGS) entry which is preliminary data.</text>
</comment>
<evidence type="ECO:0008006" key="3">
    <source>
        <dbReference type="Google" id="ProtNLM"/>
    </source>
</evidence>
<gene>
    <name evidence="1" type="ORF">QVD17_15582</name>
</gene>
<protein>
    <recommendedName>
        <fullName evidence="3">Myb-like domain-containing protein</fullName>
    </recommendedName>
</protein>
<keyword evidence="2" id="KW-1185">Reference proteome</keyword>
<organism evidence="1 2">
    <name type="scientific">Tagetes erecta</name>
    <name type="common">African marigold</name>
    <dbReference type="NCBI Taxonomy" id="13708"/>
    <lineage>
        <taxon>Eukaryota</taxon>
        <taxon>Viridiplantae</taxon>
        <taxon>Streptophyta</taxon>
        <taxon>Embryophyta</taxon>
        <taxon>Tracheophyta</taxon>
        <taxon>Spermatophyta</taxon>
        <taxon>Magnoliopsida</taxon>
        <taxon>eudicotyledons</taxon>
        <taxon>Gunneridae</taxon>
        <taxon>Pentapetalae</taxon>
        <taxon>asterids</taxon>
        <taxon>campanulids</taxon>
        <taxon>Asterales</taxon>
        <taxon>Asteraceae</taxon>
        <taxon>Asteroideae</taxon>
        <taxon>Heliantheae alliance</taxon>
        <taxon>Tageteae</taxon>
        <taxon>Tagetes</taxon>
    </lineage>
</organism>
<dbReference type="InterPro" id="IPR022228">
    <property type="entry name" value="DUF3755"/>
</dbReference>
<dbReference type="EMBL" id="JAUHHV010000004">
    <property type="protein sequence ID" value="KAK1426902.1"/>
    <property type="molecule type" value="Genomic_DNA"/>
</dbReference>
<sequence>MAPNKTSTRNSNGTITTIENIISAVPEHSPAAPSFNQNIGHWTPEEQSLLEQLLIKHASDGIVKRCAAIVMKLRGKTLDDVALRCRKMIEKAQLSTTKDGDEGSNEVCSCATIGCVAGQPLEQNEAMNQVSANGSACKDKAACEQVKSSSHATNNSNGLHCAQLSTSIDNDEDMDDEISYKAIGGAAARLLEQNEQAIKEFAANLSAFKLHENVTLGSQTRNNINALLYESLYNMPEMKSSARQLYNSPMVSRLKKI</sequence>
<evidence type="ECO:0000313" key="2">
    <source>
        <dbReference type="Proteomes" id="UP001229421"/>
    </source>
</evidence>
<evidence type="ECO:0000313" key="1">
    <source>
        <dbReference type="EMBL" id="KAK1426902.1"/>
    </source>
</evidence>
<dbReference type="AlphaFoldDB" id="A0AAD8NZP1"/>
<dbReference type="CDD" id="cd00167">
    <property type="entry name" value="SANT"/>
    <property type="match status" value="1"/>
</dbReference>
<dbReference type="Pfam" id="PF12579">
    <property type="entry name" value="DUF3755"/>
    <property type="match status" value="1"/>
</dbReference>
<accession>A0AAD8NZP1</accession>
<name>A0AAD8NZP1_TARER</name>
<dbReference type="InterPro" id="IPR001005">
    <property type="entry name" value="SANT/Myb"/>
</dbReference>
<dbReference type="Gene3D" id="1.10.10.60">
    <property type="entry name" value="Homeodomain-like"/>
    <property type="match status" value="1"/>
</dbReference>
<reference evidence="1" key="1">
    <citation type="journal article" date="2023" name="bioRxiv">
        <title>Improved chromosome-level genome assembly for marigold (Tagetes erecta).</title>
        <authorList>
            <person name="Jiang F."/>
            <person name="Yuan L."/>
            <person name="Wang S."/>
            <person name="Wang H."/>
            <person name="Xu D."/>
            <person name="Wang A."/>
            <person name="Fan W."/>
        </authorList>
    </citation>
    <scope>NUCLEOTIDE SEQUENCE</scope>
    <source>
        <strain evidence="1">WSJ</strain>
        <tissue evidence="1">Leaf</tissue>
    </source>
</reference>
<dbReference type="Proteomes" id="UP001229421">
    <property type="component" value="Unassembled WGS sequence"/>
</dbReference>
<proteinExistence type="predicted"/>
<dbReference type="PANTHER" id="PTHR14000">
    <property type="entry name" value="FINGER CCCH DOMAIN PROTEIN, PUTATIVE (DUF3755)-RELATED"/>
    <property type="match status" value="1"/>
</dbReference>